<feature type="transmembrane region" description="Helical" evidence="8">
    <location>
        <begin position="311"/>
        <end position="332"/>
    </location>
</feature>
<evidence type="ECO:0000256" key="7">
    <source>
        <dbReference type="ARBA" id="ARBA00023136"/>
    </source>
</evidence>
<dbReference type="GO" id="GO:0042910">
    <property type="term" value="F:xenobiotic transmembrane transporter activity"/>
    <property type="evidence" value="ECO:0007669"/>
    <property type="project" value="InterPro"/>
</dbReference>
<evidence type="ECO:0000256" key="5">
    <source>
        <dbReference type="ARBA" id="ARBA00022692"/>
    </source>
</evidence>
<organism evidence="11 12">
    <name type="scientific">Hevea brasiliensis</name>
    <name type="common">Para rubber tree</name>
    <name type="synonym">Siphonia brasiliensis</name>
    <dbReference type="NCBI Taxonomy" id="3981"/>
    <lineage>
        <taxon>Eukaryota</taxon>
        <taxon>Viridiplantae</taxon>
        <taxon>Streptophyta</taxon>
        <taxon>Embryophyta</taxon>
        <taxon>Tracheophyta</taxon>
        <taxon>Spermatophyta</taxon>
        <taxon>Magnoliopsida</taxon>
        <taxon>eudicotyledons</taxon>
        <taxon>Gunneridae</taxon>
        <taxon>Pentapetalae</taxon>
        <taxon>rosids</taxon>
        <taxon>fabids</taxon>
        <taxon>Malpighiales</taxon>
        <taxon>Euphorbiaceae</taxon>
        <taxon>Crotonoideae</taxon>
        <taxon>Micrandreae</taxon>
        <taxon>Hevea</taxon>
    </lineage>
</organism>
<dbReference type="GO" id="GO:0015297">
    <property type="term" value="F:antiporter activity"/>
    <property type="evidence" value="ECO:0007669"/>
    <property type="project" value="InterPro"/>
</dbReference>
<feature type="transmembrane region" description="Helical" evidence="8">
    <location>
        <begin position="460"/>
        <end position="483"/>
    </location>
</feature>
<evidence type="ECO:0000313" key="11">
    <source>
        <dbReference type="EMBL" id="KAF2312484.1"/>
    </source>
</evidence>
<evidence type="ECO:0000256" key="2">
    <source>
        <dbReference type="ARBA" id="ARBA00004141"/>
    </source>
</evidence>
<feature type="transmembrane region" description="Helical" evidence="8">
    <location>
        <begin position="525"/>
        <end position="548"/>
    </location>
</feature>
<evidence type="ECO:0000313" key="12">
    <source>
        <dbReference type="Proteomes" id="UP000467840"/>
    </source>
</evidence>
<dbReference type="GO" id="GO:0016020">
    <property type="term" value="C:membrane"/>
    <property type="evidence" value="ECO:0007669"/>
    <property type="project" value="UniProtKB-SubCell"/>
</dbReference>
<evidence type="ECO:0000256" key="6">
    <source>
        <dbReference type="ARBA" id="ARBA00022989"/>
    </source>
</evidence>
<evidence type="ECO:0000256" key="1">
    <source>
        <dbReference type="ARBA" id="ARBA00004116"/>
    </source>
</evidence>
<keyword evidence="12" id="KW-1185">Reference proteome</keyword>
<protein>
    <recommendedName>
        <fullName evidence="8">Protein DETOXIFICATION</fullName>
    </recommendedName>
    <alternativeName>
        <fullName evidence="8">Multidrug and toxic compound extrusion protein</fullName>
    </alternativeName>
</protein>
<keyword evidence="4" id="KW-0926">Vacuole</keyword>
<dbReference type="Pfam" id="PF03088">
    <property type="entry name" value="Str_synth"/>
    <property type="match status" value="1"/>
</dbReference>
<evidence type="ECO:0000259" key="10">
    <source>
        <dbReference type="Pfam" id="PF03088"/>
    </source>
</evidence>
<proteinExistence type="inferred from homology"/>
<dbReference type="SUPFAM" id="SSF63829">
    <property type="entry name" value="Calcium-dependent phosphotriesterase"/>
    <property type="match status" value="1"/>
</dbReference>
<dbReference type="AlphaFoldDB" id="A0A6A6MGT3"/>
<dbReference type="Gene3D" id="2.120.10.30">
    <property type="entry name" value="TolB, C-terminal domain"/>
    <property type="match status" value="1"/>
</dbReference>
<dbReference type="InterPro" id="IPR044644">
    <property type="entry name" value="DinF-like"/>
</dbReference>
<dbReference type="EMBL" id="JAAGAX010000006">
    <property type="protein sequence ID" value="KAF2312484.1"/>
    <property type="molecule type" value="Genomic_DNA"/>
</dbReference>
<feature type="transmembrane region" description="Helical" evidence="8">
    <location>
        <begin position="377"/>
        <end position="403"/>
    </location>
</feature>
<evidence type="ECO:0000256" key="8">
    <source>
        <dbReference type="RuleBase" id="RU004914"/>
    </source>
</evidence>
<dbReference type="PANTHER" id="PTHR42893:SF8">
    <property type="entry name" value="PROTEIN DETOXIFICATION"/>
    <property type="match status" value="1"/>
</dbReference>
<comment type="subcellular location">
    <subcellularLocation>
        <location evidence="2">Membrane</location>
        <topology evidence="2">Multi-pass membrane protein</topology>
    </subcellularLocation>
    <subcellularLocation>
        <location evidence="1">Vacuole</location>
    </subcellularLocation>
</comment>
<dbReference type="NCBIfam" id="TIGR00797">
    <property type="entry name" value="matE"/>
    <property type="match status" value="1"/>
</dbReference>
<comment type="caution">
    <text evidence="11">The sequence shown here is derived from an EMBL/GenBank/DDBJ whole genome shotgun (WGS) entry which is preliminary data.</text>
</comment>
<sequence>MGLCLLGLQLCPLENYRPIYSLANMKVTQLKGATFLGVSGRKCERRELKKWAKAFAFEDATKFHHGLCLVMKNNRGVRFNTAFKFRCCASISEQQTSDYDLSLSSLEGRLDTKNGRSLSKGIFDSGGPPVPSQSRPPNVQMEVIMLSIPAIAGQAIEPLAQLMETAYVGRLGPLELASAGLSMSIFNIISKVFNIPLLSVATSFVAEDISRNDSESDSDGGHSNNKMSKRKSLPSVSTALLLAIGIGLLEALAMFLGSGIFLNMMGISSASPMRIPAERFLKLRAIGAPAVVLYLAIQGIFRGFKDTKTPVLCLGLGNLSAVFLFPVLMYYFHLGITGAAISTVLSQYIISFLMIWHLNKRMILSFLSVKGLHFGGYLRSGGFLLGRTLAAVLTITLSTSMAAHHGALAMAAHQIWLQVWLSVSLLVDAQAASSQALIASSAAKGDYSRAKEITLCSLKTGLITGISLAIILGVSFGSLATLFTKDVEVLAIVRTGLLFVSGSQPINALAFIYDGLHYGISDFSYAACSMMVVGALSCAFMLYAPSIVGLSGVWSGLTLFMGMRTVAGYMRISFSILLFFSSSFNHLFELYGWIKRVTVNDSSVSDTVVENWVNTGGRPLGLVLGRDNDVIVADAYKGLLKISAEGAVELLTDEADGVKFKLTDGVDIADDGIIYFTDASCKYYLHDVTWDFLEGKPNGRLLSYDPATKRPKFC</sequence>
<feature type="transmembrane region" description="Helical" evidence="8">
    <location>
        <begin position="568"/>
        <end position="588"/>
    </location>
</feature>
<feature type="transmembrane region" description="Helical" evidence="8">
    <location>
        <begin position="338"/>
        <end position="356"/>
    </location>
</feature>
<dbReference type="CDD" id="cd13136">
    <property type="entry name" value="MATE_DinF_like"/>
    <property type="match status" value="1"/>
</dbReference>
<dbReference type="InterPro" id="IPR018119">
    <property type="entry name" value="Strictosidine_synth_cons-reg"/>
</dbReference>
<dbReference type="Pfam" id="PF01554">
    <property type="entry name" value="MatE"/>
    <property type="match status" value="2"/>
</dbReference>
<keyword evidence="7 8" id="KW-0472">Membrane</keyword>
<evidence type="ECO:0000256" key="9">
    <source>
        <dbReference type="SAM" id="MobiDB-lite"/>
    </source>
</evidence>
<dbReference type="PANTHER" id="PTHR42893">
    <property type="entry name" value="PROTEIN DETOXIFICATION 44, CHLOROPLASTIC-RELATED"/>
    <property type="match status" value="1"/>
</dbReference>
<comment type="caution">
    <text evidence="8">Lacks conserved residue(s) required for the propagation of feature annotation.</text>
</comment>
<name>A0A6A6MGT3_HEVBR</name>
<feature type="transmembrane region" description="Helical" evidence="8">
    <location>
        <begin position="239"/>
        <end position="265"/>
    </location>
</feature>
<reference evidence="11 12" key="1">
    <citation type="journal article" date="2020" name="Mol. Plant">
        <title>The Chromosome-Based Rubber Tree Genome Provides New Insights into Spurge Genome Evolution and Rubber Biosynthesis.</title>
        <authorList>
            <person name="Liu J."/>
            <person name="Shi C."/>
            <person name="Shi C.C."/>
            <person name="Li W."/>
            <person name="Zhang Q.J."/>
            <person name="Zhang Y."/>
            <person name="Li K."/>
            <person name="Lu H.F."/>
            <person name="Shi C."/>
            <person name="Zhu S.T."/>
            <person name="Xiao Z.Y."/>
            <person name="Nan H."/>
            <person name="Yue Y."/>
            <person name="Zhu X.G."/>
            <person name="Wu Y."/>
            <person name="Hong X.N."/>
            <person name="Fan G.Y."/>
            <person name="Tong Y."/>
            <person name="Zhang D."/>
            <person name="Mao C.L."/>
            <person name="Liu Y.L."/>
            <person name="Hao S.J."/>
            <person name="Liu W.Q."/>
            <person name="Lv M.Q."/>
            <person name="Zhang H.B."/>
            <person name="Liu Y."/>
            <person name="Hu-Tang G.R."/>
            <person name="Wang J.P."/>
            <person name="Wang J.H."/>
            <person name="Sun Y.H."/>
            <person name="Ni S.B."/>
            <person name="Chen W.B."/>
            <person name="Zhang X.C."/>
            <person name="Jiao Y.N."/>
            <person name="Eichler E.E."/>
            <person name="Li G.H."/>
            <person name="Liu X."/>
            <person name="Gao L.Z."/>
        </authorList>
    </citation>
    <scope>NUCLEOTIDE SEQUENCE [LARGE SCALE GENOMIC DNA]</scope>
    <source>
        <strain evidence="12">cv. GT1</strain>
        <tissue evidence="11">Leaf</tissue>
    </source>
</reference>
<feature type="region of interest" description="Disordered" evidence="9">
    <location>
        <begin position="211"/>
        <end position="230"/>
    </location>
</feature>
<dbReference type="Proteomes" id="UP000467840">
    <property type="component" value="Chromosome 14"/>
</dbReference>
<keyword evidence="5 8" id="KW-0812">Transmembrane</keyword>
<dbReference type="InterPro" id="IPR011042">
    <property type="entry name" value="6-blade_b-propeller_TolB-like"/>
</dbReference>
<comment type="similarity">
    <text evidence="3 8">Belongs to the multi antimicrobial extrusion (MATE) (TC 2.A.66.1) family.</text>
</comment>
<dbReference type="InterPro" id="IPR002528">
    <property type="entry name" value="MATE_fam"/>
</dbReference>
<gene>
    <name evidence="11" type="ORF">GH714_034842</name>
</gene>
<accession>A0A6A6MGT3</accession>
<feature type="transmembrane region" description="Helical" evidence="8">
    <location>
        <begin position="489"/>
        <end position="513"/>
    </location>
</feature>
<feature type="transmembrane region" description="Helical" evidence="8">
    <location>
        <begin position="285"/>
        <end position="304"/>
    </location>
</feature>
<keyword evidence="6 8" id="KW-1133">Transmembrane helix</keyword>
<evidence type="ECO:0000256" key="3">
    <source>
        <dbReference type="ARBA" id="ARBA00010199"/>
    </source>
</evidence>
<feature type="domain" description="Strictosidine synthase conserved region" evidence="10">
    <location>
        <begin position="664"/>
        <end position="710"/>
    </location>
</feature>
<evidence type="ECO:0000256" key="4">
    <source>
        <dbReference type="ARBA" id="ARBA00022554"/>
    </source>
</evidence>
<dbReference type="GO" id="GO:0005773">
    <property type="term" value="C:vacuole"/>
    <property type="evidence" value="ECO:0007669"/>
    <property type="project" value="UniProtKB-SubCell"/>
</dbReference>